<dbReference type="KEGG" id="clap:NCTC11466_02969"/>
<dbReference type="AlphaFoldDB" id="A0A447V475"/>
<evidence type="ECO:0000256" key="1">
    <source>
        <dbReference type="SAM" id="SignalP"/>
    </source>
</evidence>
<feature type="signal peptide" evidence="1">
    <location>
        <begin position="1"/>
        <end position="22"/>
    </location>
</feature>
<sequence length="171" mass="18032">MRKYINPLMIAAAMATSVNVLAVQKDITVNASVDPELDITQADNTPLPASIDMQYLPGRGLESYRVNTKIWSNSAASNVKARLVSAAKLSNSEGAESVPLTVRLGDKTLTTADVEFTGTELFPGNIENGSAVLPMTISQTTKGALKTGQYSGVVSLMLTQATTTPDPESGK</sequence>
<organism evidence="2 3">
    <name type="scientific">Cedecea lapagei</name>
    <dbReference type="NCBI Taxonomy" id="158823"/>
    <lineage>
        <taxon>Bacteria</taxon>
        <taxon>Pseudomonadati</taxon>
        <taxon>Pseudomonadota</taxon>
        <taxon>Gammaproteobacteria</taxon>
        <taxon>Enterobacterales</taxon>
        <taxon>Enterobacteriaceae</taxon>
        <taxon>Cedecea</taxon>
    </lineage>
</organism>
<reference evidence="2 3" key="1">
    <citation type="submission" date="2018-12" db="EMBL/GenBank/DDBJ databases">
        <authorList>
            <consortium name="Pathogen Informatics"/>
        </authorList>
    </citation>
    <scope>NUCLEOTIDE SEQUENCE [LARGE SCALE GENOMIC DNA]</scope>
    <source>
        <strain evidence="2 3">NCTC11466</strain>
    </source>
</reference>
<dbReference type="InterPro" id="IPR007540">
    <property type="entry name" value="Fimbrial_CS1-type"/>
</dbReference>
<accession>A0A447V475</accession>
<dbReference type="GO" id="GO:0009289">
    <property type="term" value="C:pilus"/>
    <property type="evidence" value="ECO:0007669"/>
    <property type="project" value="InterPro"/>
</dbReference>
<dbReference type="OrthoDB" id="6052623at2"/>
<name>A0A447V475_9ENTR</name>
<keyword evidence="1" id="KW-0732">Signal</keyword>
<keyword evidence="3" id="KW-1185">Reference proteome</keyword>
<protein>
    <submittedName>
        <fullName evidence="2">Colonization factor antigen I subunit B</fullName>
    </submittedName>
</protein>
<feature type="chain" id="PRO_5019515155" evidence="1">
    <location>
        <begin position="23"/>
        <end position="171"/>
    </location>
</feature>
<proteinExistence type="predicted"/>
<dbReference type="Pfam" id="PF04449">
    <property type="entry name" value="Fimbrial_CS1"/>
    <property type="match status" value="1"/>
</dbReference>
<dbReference type="EMBL" id="LR134201">
    <property type="protein sequence ID" value="VEB99022.1"/>
    <property type="molecule type" value="Genomic_DNA"/>
</dbReference>
<evidence type="ECO:0000313" key="2">
    <source>
        <dbReference type="EMBL" id="VEB99022.1"/>
    </source>
</evidence>
<evidence type="ECO:0000313" key="3">
    <source>
        <dbReference type="Proteomes" id="UP000274122"/>
    </source>
</evidence>
<dbReference type="Gene3D" id="2.60.40.2040">
    <property type="entry name" value="CFA/I fimbrial subunit E, pilin domain"/>
    <property type="match status" value="1"/>
</dbReference>
<gene>
    <name evidence="2" type="primary">cfaB</name>
    <name evidence="2" type="ORF">NCTC11466_02969</name>
</gene>
<dbReference type="Proteomes" id="UP000274122">
    <property type="component" value="Chromosome"/>
</dbReference>
<dbReference type="RefSeq" id="WP_126356906.1">
    <property type="nucleotide sequence ID" value="NZ_LR134201.1"/>
</dbReference>